<comment type="caution">
    <text evidence="8">The sequence shown here is derived from an EMBL/GenBank/DDBJ whole genome shotgun (WGS) entry which is preliminary data.</text>
</comment>
<proteinExistence type="predicted"/>
<dbReference type="InterPro" id="IPR011993">
    <property type="entry name" value="PH-like_dom_sf"/>
</dbReference>
<feature type="compositionally biased region" description="Basic and acidic residues" evidence="6">
    <location>
        <begin position="423"/>
        <end position="434"/>
    </location>
</feature>
<dbReference type="PANTHER" id="PTHR21258">
    <property type="entry name" value="DOCKING PROTEIN RELATED"/>
    <property type="match status" value="1"/>
</dbReference>
<dbReference type="PROSITE" id="PS51064">
    <property type="entry name" value="IRS_PTB"/>
    <property type="match status" value="1"/>
</dbReference>
<dbReference type="SMART" id="SM01244">
    <property type="entry name" value="IRS"/>
    <property type="match status" value="1"/>
</dbReference>
<dbReference type="GO" id="GO:0005068">
    <property type="term" value="F:transmembrane receptor protein tyrosine kinase adaptor activity"/>
    <property type="evidence" value="ECO:0007669"/>
    <property type="project" value="TreeGrafter"/>
</dbReference>
<dbReference type="InterPro" id="IPR002404">
    <property type="entry name" value="IRS_PTB"/>
</dbReference>
<keyword evidence="3" id="KW-0519">Myristate</keyword>
<evidence type="ECO:0000256" key="2">
    <source>
        <dbReference type="ARBA" id="ARBA00022553"/>
    </source>
</evidence>
<dbReference type="SUPFAM" id="SSF50729">
    <property type="entry name" value="PH domain-like"/>
    <property type="match status" value="1"/>
</dbReference>
<dbReference type="GO" id="GO:0016020">
    <property type="term" value="C:membrane"/>
    <property type="evidence" value="ECO:0007669"/>
    <property type="project" value="UniProtKB-SubCell"/>
</dbReference>
<organism evidence="8 9">
    <name type="scientific">Caenorhabditis angaria</name>
    <dbReference type="NCBI Taxonomy" id="860376"/>
    <lineage>
        <taxon>Eukaryota</taxon>
        <taxon>Metazoa</taxon>
        <taxon>Ecdysozoa</taxon>
        <taxon>Nematoda</taxon>
        <taxon>Chromadorea</taxon>
        <taxon>Rhabditida</taxon>
        <taxon>Rhabditina</taxon>
        <taxon>Rhabditomorpha</taxon>
        <taxon>Rhabditoidea</taxon>
        <taxon>Rhabditidae</taxon>
        <taxon>Peloderinae</taxon>
        <taxon>Caenorhabditis</taxon>
    </lineage>
</organism>
<dbReference type="GO" id="GO:0008543">
    <property type="term" value="P:fibroblast growth factor receptor signaling pathway"/>
    <property type="evidence" value="ECO:0007669"/>
    <property type="project" value="TreeGrafter"/>
</dbReference>
<evidence type="ECO:0000313" key="8">
    <source>
        <dbReference type="EMBL" id="CAI5442031.1"/>
    </source>
</evidence>
<dbReference type="OrthoDB" id="414698at2759"/>
<dbReference type="EMBL" id="CANHGI010000002">
    <property type="protein sequence ID" value="CAI5442031.1"/>
    <property type="molecule type" value="Genomic_DNA"/>
</dbReference>
<evidence type="ECO:0000256" key="5">
    <source>
        <dbReference type="ARBA" id="ARBA00023288"/>
    </source>
</evidence>
<evidence type="ECO:0000256" key="1">
    <source>
        <dbReference type="ARBA" id="ARBA00004370"/>
    </source>
</evidence>
<keyword evidence="4" id="KW-0472">Membrane</keyword>
<dbReference type="CDD" id="cd01202">
    <property type="entry name" value="PTB_FRS2"/>
    <property type="match status" value="1"/>
</dbReference>
<sequence>MRAILSVAKSLLGGRRGDSVDSVYSDSVIRNNDRTVHSFRVYINGTRKKNEMVHAWLRITNTSITVEISKKECLIWPLPLIRRYGYTSAGIFFFESGRRCESGEGTFTFQSKKAEEIFHLIQILIEQYSNITIEQQQQLHEFRYQRQQSVPVSSRRLSNSSNNSSVFGMKFAPSPLMSMNSGGPRHSNSSMTSVRSGSNTVRTMPSSVQRFRSEGMNSDVLAMNSSPNSSSGVSSLNDSVGYYSYHRSSYDPRMRGTILAQTNQRPRSVTDSSDFMDSSFASASHHLPHDSFHALRTPPNKFHHDPRILGNIVTERTNRSVYNSPVSDISNGILPSYINISPKEVAPPHVPHPHSHSHSHLHQHHSSSSSQNRHFFPSTTSSMITAAAASEVSAAINAMSAANNNGEFLTRKTPPTPRFENFSGRKRDVSESESAKMRMYNERAAGIEDPRFSAINAFHDDNYVNLEDIQDHQNTPKTRAATASPKSRVNYTLLVPVTEESNDGGRTSRCSSVGRFYDINYTQIDVNRTEALKETMRKSND</sequence>
<dbReference type="InterPro" id="IPR038742">
    <property type="entry name" value="FRS2_PTB"/>
</dbReference>
<dbReference type="AlphaFoldDB" id="A0A9P1MZK2"/>
<feature type="compositionally biased region" description="Basic residues" evidence="6">
    <location>
        <begin position="351"/>
        <end position="365"/>
    </location>
</feature>
<dbReference type="GO" id="GO:0005104">
    <property type="term" value="F:fibroblast growth factor receptor binding"/>
    <property type="evidence" value="ECO:0007669"/>
    <property type="project" value="TreeGrafter"/>
</dbReference>
<name>A0A9P1MZK2_9PELO</name>
<keyword evidence="5" id="KW-0449">Lipoprotein</keyword>
<evidence type="ECO:0000256" key="3">
    <source>
        <dbReference type="ARBA" id="ARBA00022707"/>
    </source>
</evidence>
<keyword evidence="2" id="KW-0597">Phosphoprotein</keyword>
<feature type="domain" description="IRS-type PTB" evidence="7">
    <location>
        <begin position="32"/>
        <end position="135"/>
    </location>
</feature>
<gene>
    <name evidence="8" type="ORF">CAMP_LOCUS4668</name>
</gene>
<reference evidence="8" key="1">
    <citation type="submission" date="2022-11" db="EMBL/GenBank/DDBJ databases">
        <authorList>
            <person name="Kikuchi T."/>
        </authorList>
    </citation>
    <scope>NUCLEOTIDE SEQUENCE</scope>
    <source>
        <strain evidence="8">PS1010</strain>
    </source>
</reference>
<accession>A0A9P1MZK2</accession>
<protein>
    <recommendedName>
        <fullName evidence="7">IRS-type PTB domain-containing protein</fullName>
    </recommendedName>
</protein>
<dbReference type="Proteomes" id="UP001152747">
    <property type="component" value="Unassembled WGS sequence"/>
</dbReference>
<dbReference type="Gene3D" id="2.30.29.30">
    <property type="entry name" value="Pleckstrin-homology domain (PH domain)/Phosphotyrosine-binding domain (PTB)"/>
    <property type="match status" value="1"/>
</dbReference>
<feature type="region of interest" description="Disordered" evidence="6">
    <location>
        <begin position="343"/>
        <end position="377"/>
    </location>
</feature>
<evidence type="ECO:0000256" key="4">
    <source>
        <dbReference type="ARBA" id="ARBA00023136"/>
    </source>
</evidence>
<comment type="subcellular location">
    <subcellularLocation>
        <location evidence="1">Membrane</location>
    </subcellularLocation>
</comment>
<feature type="region of interest" description="Disordered" evidence="6">
    <location>
        <begin position="180"/>
        <end position="203"/>
    </location>
</feature>
<keyword evidence="9" id="KW-1185">Reference proteome</keyword>
<dbReference type="SMART" id="SM00310">
    <property type="entry name" value="PTBI"/>
    <property type="match status" value="1"/>
</dbReference>
<feature type="region of interest" description="Disordered" evidence="6">
    <location>
        <begin position="406"/>
        <end position="434"/>
    </location>
</feature>
<dbReference type="Pfam" id="PF02174">
    <property type="entry name" value="IRS"/>
    <property type="match status" value="1"/>
</dbReference>
<dbReference type="GO" id="GO:0005737">
    <property type="term" value="C:cytoplasm"/>
    <property type="evidence" value="ECO:0007669"/>
    <property type="project" value="TreeGrafter"/>
</dbReference>
<evidence type="ECO:0000259" key="7">
    <source>
        <dbReference type="PROSITE" id="PS51064"/>
    </source>
</evidence>
<evidence type="ECO:0000256" key="6">
    <source>
        <dbReference type="SAM" id="MobiDB-lite"/>
    </source>
</evidence>
<evidence type="ECO:0000313" key="9">
    <source>
        <dbReference type="Proteomes" id="UP001152747"/>
    </source>
</evidence>
<dbReference type="PANTHER" id="PTHR21258:SF55">
    <property type="entry name" value="FI23523P1"/>
    <property type="match status" value="1"/>
</dbReference>
<dbReference type="InterPro" id="IPR050996">
    <property type="entry name" value="Docking_Protein_DOK"/>
</dbReference>